<accession>A0A9P6AS71</accession>
<sequence>MASSKTQRAIVVVEKGKTNLVSDKAIPPVIPRGVLVKIKATTLNPTDWKHIDYMLKPGDSIGCDFAGDIVELGSEAQDKGFKVGDPVSGFCPWRAPTLRYRDFPSPIRALEYLVTYPELLWHKPANISYEDASSLNIPGDTAVLALFHRLGVPKFWEAAPPSPASPSSILIWAGSTSVGLHAIALAKLAGLKIVSSASPHNHALLKSLGADAVFDYKTLRSFRRSKSGRSHTAALPLPWIVLPSARVVDSFGENGGKVVHVLAVQPEEGWPSNVKLVPFLVYTALAVDSKDFLDLYEWHKVIPSLIEKGQIKNVIPTKVTKGSSIFLKASIFCDKEKCPRRNSRTRCIE</sequence>
<evidence type="ECO:0000313" key="2">
    <source>
        <dbReference type="EMBL" id="KAF9510973.1"/>
    </source>
</evidence>
<dbReference type="PANTHER" id="PTHR45348">
    <property type="entry name" value="HYPOTHETICAL OXIDOREDUCTASE (EUROFUNG)"/>
    <property type="match status" value="1"/>
</dbReference>
<gene>
    <name evidence="2" type="ORF">BS47DRAFT_1471976</name>
</gene>
<dbReference type="Gene3D" id="3.40.50.720">
    <property type="entry name" value="NAD(P)-binding Rossmann-like Domain"/>
    <property type="match status" value="1"/>
</dbReference>
<dbReference type="InterPro" id="IPR013154">
    <property type="entry name" value="ADH-like_N"/>
</dbReference>
<dbReference type="SMART" id="SM00829">
    <property type="entry name" value="PKS_ER"/>
    <property type="match status" value="1"/>
</dbReference>
<dbReference type="PANTHER" id="PTHR45348:SF2">
    <property type="entry name" value="ZINC-TYPE ALCOHOL DEHYDROGENASE-LIKE PROTEIN C2E1P3.01"/>
    <property type="match status" value="1"/>
</dbReference>
<dbReference type="Gene3D" id="3.90.180.10">
    <property type="entry name" value="Medium-chain alcohol dehydrogenases, catalytic domain"/>
    <property type="match status" value="1"/>
</dbReference>
<comment type="caution">
    <text evidence="2">The sequence shown here is derived from an EMBL/GenBank/DDBJ whole genome shotgun (WGS) entry which is preliminary data.</text>
</comment>
<organism evidence="2 3">
    <name type="scientific">Hydnum rufescens UP504</name>
    <dbReference type="NCBI Taxonomy" id="1448309"/>
    <lineage>
        <taxon>Eukaryota</taxon>
        <taxon>Fungi</taxon>
        <taxon>Dikarya</taxon>
        <taxon>Basidiomycota</taxon>
        <taxon>Agaricomycotina</taxon>
        <taxon>Agaricomycetes</taxon>
        <taxon>Cantharellales</taxon>
        <taxon>Hydnaceae</taxon>
        <taxon>Hydnum</taxon>
    </lineage>
</organism>
<protein>
    <recommendedName>
        <fullName evidence="1">Enoyl reductase (ER) domain-containing protein</fullName>
    </recommendedName>
</protein>
<dbReference type="GO" id="GO:0016651">
    <property type="term" value="F:oxidoreductase activity, acting on NAD(P)H"/>
    <property type="evidence" value="ECO:0007669"/>
    <property type="project" value="InterPro"/>
</dbReference>
<reference evidence="2" key="1">
    <citation type="journal article" date="2020" name="Nat. Commun.">
        <title>Large-scale genome sequencing of mycorrhizal fungi provides insights into the early evolution of symbiotic traits.</title>
        <authorList>
            <person name="Miyauchi S."/>
            <person name="Kiss E."/>
            <person name="Kuo A."/>
            <person name="Drula E."/>
            <person name="Kohler A."/>
            <person name="Sanchez-Garcia M."/>
            <person name="Morin E."/>
            <person name="Andreopoulos B."/>
            <person name="Barry K.W."/>
            <person name="Bonito G."/>
            <person name="Buee M."/>
            <person name="Carver A."/>
            <person name="Chen C."/>
            <person name="Cichocki N."/>
            <person name="Clum A."/>
            <person name="Culley D."/>
            <person name="Crous P.W."/>
            <person name="Fauchery L."/>
            <person name="Girlanda M."/>
            <person name="Hayes R.D."/>
            <person name="Keri Z."/>
            <person name="LaButti K."/>
            <person name="Lipzen A."/>
            <person name="Lombard V."/>
            <person name="Magnuson J."/>
            <person name="Maillard F."/>
            <person name="Murat C."/>
            <person name="Nolan M."/>
            <person name="Ohm R.A."/>
            <person name="Pangilinan J."/>
            <person name="Pereira M.F."/>
            <person name="Perotto S."/>
            <person name="Peter M."/>
            <person name="Pfister S."/>
            <person name="Riley R."/>
            <person name="Sitrit Y."/>
            <person name="Stielow J.B."/>
            <person name="Szollosi G."/>
            <person name="Zifcakova L."/>
            <person name="Stursova M."/>
            <person name="Spatafora J.W."/>
            <person name="Tedersoo L."/>
            <person name="Vaario L.M."/>
            <person name="Yamada A."/>
            <person name="Yan M."/>
            <person name="Wang P."/>
            <person name="Xu J."/>
            <person name="Bruns T."/>
            <person name="Baldrian P."/>
            <person name="Vilgalys R."/>
            <person name="Dunand C."/>
            <person name="Henrissat B."/>
            <person name="Grigoriev I.V."/>
            <person name="Hibbett D."/>
            <person name="Nagy L.G."/>
            <person name="Martin F.M."/>
        </authorList>
    </citation>
    <scope>NUCLEOTIDE SEQUENCE</scope>
    <source>
        <strain evidence="2">UP504</strain>
    </source>
</reference>
<dbReference type="InterPro" id="IPR036291">
    <property type="entry name" value="NAD(P)-bd_dom_sf"/>
</dbReference>
<dbReference type="EMBL" id="MU129007">
    <property type="protein sequence ID" value="KAF9510973.1"/>
    <property type="molecule type" value="Genomic_DNA"/>
</dbReference>
<dbReference type="AlphaFoldDB" id="A0A9P6AS71"/>
<dbReference type="InterPro" id="IPR047122">
    <property type="entry name" value="Trans-enoyl_RdTase-like"/>
</dbReference>
<evidence type="ECO:0000313" key="3">
    <source>
        <dbReference type="Proteomes" id="UP000886523"/>
    </source>
</evidence>
<dbReference type="InterPro" id="IPR011032">
    <property type="entry name" value="GroES-like_sf"/>
</dbReference>
<dbReference type="InterPro" id="IPR020843">
    <property type="entry name" value="ER"/>
</dbReference>
<dbReference type="SUPFAM" id="SSF51735">
    <property type="entry name" value="NAD(P)-binding Rossmann-fold domains"/>
    <property type="match status" value="1"/>
</dbReference>
<proteinExistence type="predicted"/>
<dbReference type="Pfam" id="PF08240">
    <property type="entry name" value="ADH_N"/>
    <property type="match status" value="1"/>
</dbReference>
<name>A0A9P6AS71_9AGAM</name>
<dbReference type="OrthoDB" id="3233595at2759"/>
<dbReference type="Proteomes" id="UP000886523">
    <property type="component" value="Unassembled WGS sequence"/>
</dbReference>
<evidence type="ECO:0000259" key="1">
    <source>
        <dbReference type="SMART" id="SM00829"/>
    </source>
</evidence>
<dbReference type="CDD" id="cd08249">
    <property type="entry name" value="enoyl_reductase_like"/>
    <property type="match status" value="1"/>
</dbReference>
<feature type="domain" description="Enoyl reductase (ER)" evidence="1">
    <location>
        <begin position="17"/>
        <end position="260"/>
    </location>
</feature>
<keyword evidence="3" id="KW-1185">Reference proteome</keyword>
<dbReference type="SUPFAM" id="SSF50129">
    <property type="entry name" value="GroES-like"/>
    <property type="match status" value="1"/>
</dbReference>